<organism evidence="4 5">
    <name type="scientific">Rhodothalassium salexigens DSM 2132</name>
    <dbReference type="NCBI Taxonomy" id="1188247"/>
    <lineage>
        <taxon>Bacteria</taxon>
        <taxon>Pseudomonadati</taxon>
        <taxon>Pseudomonadota</taxon>
        <taxon>Alphaproteobacteria</taxon>
        <taxon>Rhodothalassiales</taxon>
        <taxon>Rhodothalassiaceae</taxon>
        <taxon>Rhodothalassium</taxon>
    </lineage>
</organism>
<dbReference type="InterPro" id="IPR043128">
    <property type="entry name" value="Rev_trsase/Diguanyl_cyclase"/>
</dbReference>
<dbReference type="AlphaFoldDB" id="A0A4R2PRZ3"/>
<dbReference type="Proteomes" id="UP000295399">
    <property type="component" value="Unassembled WGS sequence"/>
</dbReference>
<evidence type="ECO:0000256" key="2">
    <source>
        <dbReference type="ARBA" id="ARBA00034247"/>
    </source>
</evidence>
<comment type="caution">
    <text evidence="4">The sequence shown here is derived from an EMBL/GenBank/DDBJ whole genome shotgun (WGS) entry which is preliminary data.</text>
</comment>
<dbReference type="NCBIfam" id="TIGR00254">
    <property type="entry name" value="GGDEF"/>
    <property type="match status" value="1"/>
</dbReference>
<dbReference type="SUPFAM" id="SSF55073">
    <property type="entry name" value="Nucleotide cyclase"/>
    <property type="match status" value="1"/>
</dbReference>
<dbReference type="PANTHER" id="PTHR45138:SF9">
    <property type="entry name" value="DIGUANYLATE CYCLASE DGCM-RELATED"/>
    <property type="match status" value="1"/>
</dbReference>
<dbReference type="InterPro" id="IPR050469">
    <property type="entry name" value="Diguanylate_Cyclase"/>
</dbReference>
<dbReference type="EC" id="2.7.7.65" evidence="1"/>
<dbReference type="SMART" id="SM00267">
    <property type="entry name" value="GGDEF"/>
    <property type="match status" value="1"/>
</dbReference>
<comment type="catalytic activity">
    <reaction evidence="2">
        <text>2 GTP = 3',3'-c-di-GMP + 2 diphosphate</text>
        <dbReference type="Rhea" id="RHEA:24898"/>
        <dbReference type="ChEBI" id="CHEBI:33019"/>
        <dbReference type="ChEBI" id="CHEBI:37565"/>
        <dbReference type="ChEBI" id="CHEBI:58805"/>
        <dbReference type="EC" id="2.7.7.65"/>
    </reaction>
</comment>
<evidence type="ECO:0000313" key="4">
    <source>
        <dbReference type="EMBL" id="TCP37698.1"/>
    </source>
</evidence>
<keyword evidence="5" id="KW-1185">Reference proteome</keyword>
<reference evidence="4 5" key="1">
    <citation type="submission" date="2019-03" db="EMBL/GenBank/DDBJ databases">
        <title>Genomic Encyclopedia of Type Strains, Phase IV (KMG-IV): sequencing the most valuable type-strain genomes for metagenomic binning, comparative biology and taxonomic classification.</title>
        <authorList>
            <person name="Goeker M."/>
        </authorList>
    </citation>
    <scope>NUCLEOTIDE SEQUENCE [LARGE SCALE GENOMIC DNA]</scope>
    <source>
        <strain evidence="4 5">DSM 2132</strain>
    </source>
</reference>
<dbReference type="PROSITE" id="PS50887">
    <property type="entry name" value="GGDEF"/>
    <property type="match status" value="1"/>
</dbReference>
<accession>A0A4R2PRZ3</accession>
<evidence type="ECO:0000313" key="5">
    <source>
        <dbReference type="Proteomes" id="UP000295399"/>
    </source>
</evidence>
<sequence>MVTDMLTLLPSHGTDEAGMARMIARLVEGQMVQGAGATGGPGDGERGLVAEMLNFAVVASQRLADQQARIAQLESLVMTDELTGIGNRRAFEAHLDRALAAARRHGTDGVIGYFDLNGFKAVNDTFSHNAGDRLLCHVAEVLRDGVRVEDFAGRIGGDEFVVVMAPATPGGAARRLRTLQARIDRLRIPWADTWLGISTSLGIEPLDPKRSADETVAAADRRMYAEKRAVSPAQPAVAAVGGWPR</sequence>
<dbReference type="FunCoup" id="A0A4R2PRZ3">
    <property type="interactions" value="105"/>
</dbReference>
<proteinExistence type="predicted"/>
<name>A0A4R2PRZ3_RHOSA</name>
<dbReference type="InParanoid" id="A0A4R2PRZ3"/>
<dbReference type="OrthoDB" id="9793210at2"/>
<dbReference type="PANTHER" id="PTHR45138">
    <property type="entry name" value="REGULATORY COMPONENTS OF SENSORY TRANSDUCTION SYSTEM"/>
    <property type="match status" value="1"/>
</dbReference>
<evidence type="ECO:0000256" key="1">
    <source>
        <dbReference type="ARBA" id="ARBA00012528"/>
    </source>
</evidence>
<dbReference type="Pfam" id="PF00990">
    <property type="entry name" value="GGDEF"/>
    <property type="match status" value="1"/>
</dbReference>
<dbReference type="InterPro" id="IPR029787">
    <property type="entry name" value="Nucleotide_cyclase"/>
</dbReference>
<dbReference type="Gene3D" id="3.30.70.270">
    <property type="match status" value="1"/>
</dbReference>
<dbReference type="InterPro" id="IPR000160">
    <property type="entry name" value="GGDEF_dom"/>
</dbReference>
<dbReference type="EMBL" id="SLXO01000002">
    <property type="protein sequence ID" value="TCP37698.1"/>
    <property type="molecule type" value="Genomic_DNA"/>
</dbReference>
<gene>
    <name evidence="4" type="ORF">EV659_102104</name>
</gene>
<protein>
    <recommendedName>
        <fullName evidence="1">diguanylate cyclase</fullName>
        <ecNumber evidence="1">2.7.7.65</ecNumber>
    </recommendedName>
</protein>
<dbReference type="GO" id="GO:0052621">
    <property type="term" value="F:diguanylate cyclase activity"/>
    <property type="evidence" value="ECO:0007669"/>
    <property type="project" value="UniProtKB-EC"/>
</dbReference>
<evidence type="ECO:0000259" key="3">
    <source>
        <dbReference type="PROSITE" id="PS50887"/>
    </source>
</evidence>
<feature type="domain" description="GGDEF" evidence="3">
    <location>
        <begin position="107"/>
        <end position="242"/>
    </location>
</feature>
<dbReference type="CDD" id="cd01949">
    <property type="entry name" value="GGDEF"/>
    <property type="match status" value="1"/>
</dbReference>